<proteinExistence type="predicted"/>
<protein>
    <recommendedName>
        <fullName evidence="1">ABC transporter domain-containing protein</fullName>
    </recommendedName>
</protein>
<sequence length="119" mass="13331">RPWGITLSGGQKQRIALARALLKRPRILILDDAFSSVDVETEEAILVNFKGIMQDLTLLLISQRISAVRNLDFTVVLDEGRIAEKGTHAELLHLDGIYAGLFERQKIAQEELEYLEGTS</sequence>
<feature type="non-terminal residue" evidence="2">
    <location>
        <position position="1"/>
    </location>
</feature>
<evidence type="ECO:0000313" key="2">
    <source>
        <dbReference type="EMBL" id="GAI43164.1"/>
    </source>
</evidence>
<dbReference type="Pfam" id="PF00005">
    <property type="entry name" value="ABC_tran"/>
    <property type="match status" value="1"/>
</dbReference>
<dbReference type="GO" id="GO:0005524">
    <property type="term" value="F:ATP binding"/>
    <property type="evidence" value="ECO:0007669"/>
    <property type="project" value="InterPro"/>
</dbReference>
<dbReference type="GO" id="GO:0015421">
    <property type="term" value="F:ABC-type oligopeptide transporter activity"/>
    <property type="evidence" value="ECO:0007669"/>
    <property type="project" value="TreeGrafter"/>
</dbReference>
<name>X1QIS6_9ZZZZ</name>
<accession>X1QIS6</accession>
<reference evidence="2" key="1">
    <citation type="journal article" date="2014" name="Front. Microbiol.">
        <title>High frequency of phylogenetically diverse reductive dehalogenase-homologous genes in deep subseafloor sedimentary metagenomes.</title>
        <authorList>
            <person name="Kawai M."/>
            <person name="Futagami T."/>
            <person name="Toyoda A."/>
            <person name="Takaki Y."/>
            <person name="Nishi S."/>
            <person name="Hori S."/>
            <person name="Arai W."/>
            <person name="Tsubouchi T."/>
            <person name="Morono Y."/>
            <person name="Uchiyama I."/>
            <person name="Ito T."/>
            <person name="Fujiyama A."/>
            <person name="Inagaki F."/>
            <person name="Takami H."/>
        </authorList>
    </citation>
    <scope>NUCLEOTIDE SEQUENCE</scope>
    <source>
        <strain evidence="2">Expedition CK06-06</strain>
    </source>
</reference>
<dbReference type="InterPro" id="IPR027417">
    <property type="entry name" value="P-loop_NTPase"/>
</dbReference>
<dbReference type="EMBL" id="BARV01030597">
    <property type="protein sequence ID" value="GAI43164.1"/>
    <property type="molecule type" value="Genomic_DNA"/>
</dbReference>
<comment type="caution">
    <text evidence="2">The sequence shown here is derived from an EMBL/GenBank/DDBJ whole genome shotgun (WGS) entry which is preliminary data.</text>
</comment>
<dbReference type="PANTHER" id="PTHR43394:SF1">
    <property type="entry name" value="ATP-BINDING CASSETTE SUB-FAMILY B MEMBER 10, MITOCHONDRIAL"/>
    <property type="match status" value="1"/>
</dbReference>
<dbReference type="InterPro" id="IPR003439">
    <property type="entry name" value="ABC_transporter-like_ATP-bd"/>
</dbReference>
<evidence type="ECO:0000259" key="1">
    <source>
        <dbReference type="Pfam" id="PF00005"/>
    </source>
</evidence>
<organism evidence="2">
    <name type="scientific">marine sediment metagenome</name>
    <dbReference type="NCBI Taxonomy" id="412755"/>
    <lineage>
        <taxon>unclassified sequences</taxon>
        <taxon>metagenomes</taxon>
        <taxon>ecological metagenomes</taxon>
    </lineage>
</organism>
<dbReference type="SUPFAM" id="SSF52540">
    <property type="entry name" value="P-loop containing nucleoside triphosphate hydrolases"/>
    <property type="match status" value="1"/>
</dbReference>
<feature type="domain" description="ABC transporter" evidence="1">
    <location>
        <begin position="5"/>
        <end position="34"/>
    </location>
</feature>
<gene>
    <name evidence="2" type="ORF">S06H3_48578</name>
</gene>
<dbReference type="InterPro" id="IPR039421">
    <property type="entry name" value="Type_1_exporter"/>
</dbReference>
<dbReference type="PANTHER" id="PTHR43394">
    <property type="entry name" value="ATP-DEPENDENT PERMEASE MDL1, MITOCHONDRIAL"/>
    <property type="match status" value="1"/>
</dbReference>
<dbReference type="GO" id="GO:0016887">
    <property type="term" value="F:ATP hydrolysis activity"/>
    <property type="evidence" value="ECO:0007669"/>
    <property type="project" value="InterPro"/>
</dbReference>
<dbReference type="Gene3D" id="3.40.50.300">
    <property type="entry name" value="P-loop containing nucleotide triphosphate hydrolases"/>
    <property type="match status" value="1"/>
</dbReference>
<dbReference type="AlphaFoldDB" id="X1QIS6"/>